<evidence type="ECO:0000256" key="1">
    <source>
        <dbReference type="PROSITE-ProRule" id="PRU01282"/>
    </source>
</evidence>
<dbReference type="HOGENOM" id="CLU_116644_0_0_11"/>
<evidence type="ECO:0000313" key="2">
    <source>
        <dbReference type="EMBL" id="CAR70340.1"/>
    </source>
</evidence>
<dbReference type="InterPro" id="IPR006660">
    <property type="entry name" value="Arsenate_reductase-like"/>
</dbReference>
<dbReference type="Proteomes" id="UP000006900">
    <property type="component" value="Chromosome"/>
</dbReference>
<name>A0A0H3MTW9_MYCLB</name>
<organism evidence="2 3">
    <name type="scientific">Mycobacterium leprae (strain Br4923)</name>
    <dbReference type="NCBI Taxonomy" id="561304"/>
    <lineage>
        <taxon>Bacteria</taxon>
        <taxon>Bacillati</taxon>
        <taxon>Actinomycetota</taxon>
        <taxon>Actinomycetes</taxon>
        <taxon>Mycobacteriales</taxon>
        <taxon>Mycobacteriaceae</taxon>
        <taxon>Mycobacterium</taxon>
    </lineage>
</organism>
<proteinExistence type="inferred from homology"/>
<sequence>MYSTSCKMLNLVRKKDFNHITAEYLSMPPSRSELVKIIHIDDVDVLTAVRKHEPFDAELNLATATDEQLLDSMAEHNTRFKRLFVVTPKGARQAKPIDAVHEIR</sequence>
<dbReference type="SMR" id="A0A0H3MTW9"/>
<dbReference type="AlphaFoldDB" id="A0A0H3MTW9"/>
<dbReference type="Gene3D" id="3.40.30.10">
    <property type="entry name" value="Glutaredoxin"/>
    <property type="match status" value="1"/>
</dbReference>
<dbReference type="KEGG" id="mlb:MLBr00247"/>
<dbReference type="EMBL" id="FM211192">
    <property type="protein sequence ID" value="CAR70340.1"/>
    <property type="molecule type" value="Genomic_DNA"/>
</dbReference>
<accession>A0A0H3MTW9</accession>
<comment type="similarity">
    <text evidence="1">Belongs to the ArsC family.</text>
</comment>
<dbReference type="SUPFAM" id="SSF52833">
    <property type="entry name" value="Thioredoxin-like"/>
    <property type="match status" value="1"/>
</dbReference>
<protein>
    <submittedName>
        <fullName evidence="2">Arsenate reductase</fullName>
    </submittedName>
</protein>
<evidence type="ECO:0000313" key="3">
    <source>
        <dbReference type="Proteomes" id="UP000006900"/>
    </source>
</evidence>
<reference evidence="2 3" key="1">
    <citation type="journal article" date="2009" name="Nat. Genet.">
        <title>Comparative genomic and phylogeographic analysis of Mycobacterium leprae.</title>
        <authorList>
            <person name="Monot M."/>
            <person name="Honore N."/>
            <person name="Garnier T."/>
            <person name="Zidane N."/>
            <person name="Sherafi D."/>
            <person name="Paniz-Mondolfi A."/>
            <person name="Matsuoka M."/>
            <person name="Taylor G.M."/>
            <person name="Donoghue H.D."/>
            <person name="Bouwman A."/>
            <person name="Mays S."/>
            <person name="Watson C."/>
            <person name="Lockwood D."/>
            <person name="Khamispour A."/>
            <person name="Dowlati Y."/>
            <person name="Jianping S."/>
            <person name="Rea T.H."/>
            <person name="Vera-Cabrera L."/>
            <person name="Stefani M.M."/>
            <person name="Banu S."/>
            <person name="Macdonald M."/>
            <person name="Sapkota B.R."/>
            <person name="Spencer J.S."/>
            <person name="Thomas J."/>
            <person name="Harshman K."/>
            <person name="Singh P."/>
            <person name="Busso P."/>
            <person name="Gattiker A."/>
            <person name="Rougemont J."/>
            <person name="Brennan P.J."/>
            <person name="Cole S.T."/>
        </authorList>
    </citation>
    <scope>NUCLEOTIDE SEQUENCE [LARGE SCALE GENOMIC DNA]</scope>
    <source>
        <strain evidence="3">Br4923</strain>
    </source>
</reference>
<gene>
    <name evidence="2" type="primary">arsC</name>
    <name evidence="2" type="ordered locus">MLBr00247</name>
</gene>
<dbReference type="PROSITE" id="PS51353">
    <property type="entry name" value="ARSC"/>
    <property type="match status" value="1"/>
</dbReference>
<dbReference type="InterPro" id="IPR036249">
    <property type="entry name" value="Thioredoxin-like_sf"/>
</dbReference>